<dbReference type="OrthoDB" id="9926883at2759"/>
<keyword evidence="7" id="KW-0804">Transcription</keyword>
<dbReference type="Gene3D" id="1.10.565.10">
    <property type="entry name" value="Retinoid X Receptor"/>
    <property type="match status" value="1"/>
</dbReference>
<evidence type="ECO:0000256" key="9">
    <source>
        <dbReference type="ARBA" id="ARBA00023242"/>
    </source>
</evidence>
<dbReference type="InterPro" id="IPR000536">
    <property type="entry name" value="Nucl_hrmn_rcpt_lig-bd"/>
</dbReference>
<dbReference type="GO" id="GO:0005634">
    <property type="term" value="C:nucleus"/>
    <property type="evidence" value="ECO:0000318"/>
    <property type="project" value="GO_Central"/>
</dbReference>
<dbReference type="PANTHER" id="PTHR24081:SF0">
    <property type="entry name" value="NUCLEAR RECEPTOR SUBFAMILY 0 GROUP B MEMBER 2"/>
    <property type="match status" value="1"/>
</dbReference>
<evidence type="ECO:0000256" key="1">
    <source>
        <dbReference type="ARBA" id="ARBA00004123"/>
    </source>
</evidence>
<dbReference type="Bgee" id="ENSMODG00000014420">
    <property type="expression patterns" value="Expressed in liver and 7 other cell types or tissues"/>
</dbReference>
<dbReference type="PRINTS" id="PR00398">
    <property type="entry name" value="STRDHORMONER"/>
</dbReference>
<dbReference type="Ensembl" id="ENSMODT00000018359.3">
    <property type="protein sequence ID" value="ENSMODP00000018027.2"/>
    <property type="gene ID" value="ENSMODG00000014420.3"/>
</dbReference>
<dbReference type="GO" id="GO:0000122">
    <property type="term" value="P:negative regulation of transcription by RNA polymerase II"/>
    <property type="evidence" value="ECO:0000318"/>
    <property type="project" value="GO_Central"/>
</dbReference>
<dbReference type="Pfam" id="PF00104">
    <property type="entry name" value="Hormone_recep"/>
    <property type="match status" value="1"/>
</dbReference>
<proteinExistence type="inferred from homology"/>
<dbReference type="InterPro" id="IPR033544">
    <property type="entry name" value="NR0B1/2"/>
</dbReference>
<dbReference type="InParanoid" id="F7BH57"/>
<dbReference type="CTD" id="8431"/>
<dbReference type="OMA" id="HPHTILY"/>
<evidence type="ECO:0000256" key="8">
    <source>
        <dbReference type="ARBA" id="ARBA00023170"/>
    </source>
</evidence>
<accession>F7BH57</accession>
<dbReference type="STRING" id="13616.ENSMODP00000018027"/>
<evidence type="ECO:0000313" key="12">
    <source>
        <dbReference type="Proteomes" id="UP000002280"/>
    </source>
</evidence>
<organism evidence="11 12">
    <name type="scientific">Monodelphis domestica</name>
    <name type="common">Gray short-tailed opossum</name>
    <dbReference type="NCBI Taxonomy" id="13616"/>
    <lineage>
        <taxon>Eukaryota</taxon>
        <taxon>Metazoa</taxon>
        <taxon>Chordata</taxon>
        <taxon>Craniata</taxon>
        <taxon>Vertebrata</taxon>
        <taxon>Euteleostomi</taxon>
        <taxon>Mammalia</taxon>
        <taxon>Metatheria</taxon>
        <taxon>Didelphimorphia</taxon>
        <taxon>Didelphidae</taxon>
        <taxon>Monodelphis</taxon>
    </lineage>
</organism>
<dbReference type="PROSITE" id="PS51843">
    <property type="entry name" value="NR_LBD"/>
    <property type="match status" value="1"/>
</dbReference>
<evidence type="ECO:0000313" key="11">
    <source>
        <dbReference type="Ensembl" id="ENSMODP00000018027.2"/>
    </source>
</evidence>
<evidence type="ECO:0000256" key="5">
    <source>
        <dbReference type="ARBA" id="ARBA00022491"/>
    </source>
</evidence>
<evidence type="ECO:0000256" key="7">
    <source>
        <dbReference type="ARBA" id="ARBA00023163"/>
    </source>
</evidence>
<reference evidence="11 12" key="1">
    <citation type="journal article" date="2007" name="Nature">
        <title>Genome of the marsupial Monodelphis domestica reveals innovation in non-coding sequences.</title>
        <authorList>
            <person name="Mikkelsen T.S."/>
            <person name="Wakefield M.J."/>
            <person name="Aken B."/>
            <person name="Amemiya C.T."/>
            <person name="Chang J.L."/>
            <person name="Duke S."/>
            <person name="Garber M."/>
            <person name="Gentles A.J."/>
            <person name="Goodstadt L."/>
            <person name="Heger A."/>
            <person name="Jurka J."/>
            <person name="Kamal M."/>
            <person name="Mauceli E."/>
            <person name="Searle S.M."/>
            <person name="Sharpe T."/>
            <person name="Baker M.L."/>
            <person name="Batzer M.A."/>
            <person name="Benos P.V."/>
            <person name="Belov K."/>
            <person name="Clamp M."/>
            <person name="Cook A."/>
            <person name="Cuff J."/>
            <person name="Das R."/>
            <person name="Davidow L."/>
            <person name="Deakin J.E."/>
            <person name="Fazzari M.J."/>
            <person name="Glass J.L."/>
            <person name="Grabherr M."/>
            <person name="Greally J.M."/>
            <person name="Gu W."/>
            <person name="Hore T.A."/>
            <person name="Huttley G.A."/>
            <person name="Kleber M."/>
            <person name="Jirtle R.L."/>
            <person name="Koina E."/>
            <person name="Lee J.T."/>
            <person name="Mahony S."/>
            <person name="Marra M.A."/>
            <person name="Miller R.D."/>
            <person name="Nicholls R.D."/>
            <person name="Oda M."/>
            <person name="Papenfuss A.T."/>
            <person name="Parra Z.E."/>
            <person name="Pollock D.D."/>
            <person name="Ray D.A."/>
            <person name="Schein J.E."/>
            <person name="Speed T.P."/>
            <person name="Thompson K."/>
            <person name="VandeBerg J.L."/>
            <person name="Wade C.M."/>
            <person name="Walker J.A."/>
            <person name="Waters P.D."/>
            <person name="Webber C."/>
            <person name="Weidman J.R."/>
            <person name="Xie X."/>
            <person name="Zody M.C."/>
            <person name="Baldwin J."/>
            <person name="Abdouelleil A."/>
            <person name="Abdulkadir J."/>
            <person name="Abebe A."/>
            <person name="Abera B."/>
            <person name="Abreu J."/>
            <person name="Acer S.C."/>
            <person name="Aftuck L."/>
            <person name="Alexander A."/>
            <person name="An P."/>
            <person name="Anderson E."/>
            <person name="Anderson S."/>
            <person name="Arachi H."/>
            <person name="Azer M."/>
            <person name="Bachantsang P."/>
            <person name="Barry A."/>
            <person name="Bayul T."/>
            <person name="Berlin A."/>
            <person name="Bessette D."/>
            <person name="Bloom T."/>
            <person name="Bloom T."/>
            <person name="Boguslavskiy L."/>
            <person name="Bonnet C."/>
            <person name="Boukhgalter B."/>
            <person name="Bourzgui I."/>
            <person name="Brown A."/>
            <person name="Cahill P."/>
            <person name="Channer S."/>
            <person name="Cheshatsang Y."/>
            <person name="Chuda L."/>
            <person name="Citroen M."/>
            <person name="Collymore A."/>
            <person name="Cooke P."/>
            <person name="Costello M."/>
            <person name="D'Aco K."/>
            <person name="Daza R."/>
            <person name="De Haan G."/>
            <person name="DeGray S."/>
            <person name="DeMaso C."/>
            <person name="Dhargay N."/>
            <person name="Dooley K."/>
            <person name="Dooley E."/>
            <person name="Doricent M."/>
            <person name="Dorje P."/>
            <person name="Dorjee K."/>
            <person name="Dupes A."/>
            <person name="Elong R."/>
            <person name="Falk J."/>
            <person name="Farina A."/>
            <person name="Faro S."/>
            <person name="Ferguson D."/>
            <person name="Fisher S."/>
            <person name="Foley C.D."/>
            <person name="Franke A."/>
            <person name="Friedrich D."/>
            <person name="Gadbois L."/>
            <person name="Gearin G."/>
            <person name="Gearin C.R."/>
            <person name="Giannoukos G."/>
            <person name="Goode T."/>
            <person name="Graham J."/>
            <person name="Grandbois E."/>
            <person name="Grewal S."/>
            <person name="Gyaltsen K."/>
            <person name="Hafez N."/>
            <person name="Hagos B."/>
            <person name="Hall J."/>
            <person name="Henson C."/>
            <person name="Hollinger A."/>
            <person name="Honan T."/>
            <person name="Huard M.D."/>
            <person name="Hughes L."/>
            <person name="Hurhula B."/>
            <person name="Husby M.E."/>
            <person name="Kamat A."/>
            <person name="Kanga B."/>
            <person name="Kashin S."/>
            <person name="Khazanovich D."/>
            <person name="Kisner P."/>
            <person name="Lance K."/>
            <person name="Lara M."/>
            <person name="Lee W."/>
            <person name="Lennon N."/>
            <person name="Letendre F."/>
            <person name="LeVine R."/>
            <person name="Lipovsky A."/>
            <person name="Liu X."/>
            <person name="Liu J."/>
            <person name="Liu S."/>
            <person name="Lokyitsang T."/>
            <person name="Lokyitsang Y."/>
            <person name="Lubonja R."/>
            <person name="Lui A."/>
            <person name="MacDonald P."/>
            <person name="Magnisalis V."/>
            <person name="Maru K."/>
            <person name="Matthews C."/>
            <person name="McCusker W."/>
            <person name="McDonough S."/>
            <person name="Mehta T."/>
            <person name="Meldrim J."/>
            <person name="Meneus L."/>
            <person name="Mihai O."/>
            <person name="Mihalev A."/>
            <person name="Mihova T."/>
            <person name="Mittelman R."/>
            <person name="Mlenga V."/>
            <person name="Montmayeur A."/>
            <person name="Mulrain L."/>
            <person name="Navidi A."/>
            <person name="Naylor J."/>
            <person name="Negash T."/>
            <person name="Nguyen T."/>
            <person name="Nguyen N."/>
            <person name="Nicol R."/>
            <person name="Norbu C."/>
            <person name="Norbu N."/>
            <person name="Novod N."/>
            <person name="O'Neill B."/>
            <person name="Osman S."/>
            <person name="Markiewicz E."/>
            <person name="Oyono O.L."/>
            <person name="Patti C."/>
            <person name="Phunkhang P."/>
            <person name="Pierre F."/>
            <person name="Priest M."/>
            <person name="Raghuraman S."/>
            <person name="Rege F."/>
            <person name="Reyes R."/>
            <person name="Rise C."/>
            <person name="Rogov P."/>
            <person name="Ross K."/>
            <person name="Ryan E."/>
            <person name="Settipalli S."/>
            <person name="Shea T."/>
            <person name="Sherpa N."/>
            <person name="Shi L."/>
            <person name="Shih D."/>
            <person name="Sparrow T."/>
            <person name="Spaulding J."/>
            <person name="Stalker J."/>
            <person name="Stange-Thomann N."/>
            <person name="Stavropoulos S."/>
            <person name="Stone C."/>
            <person name="Strader C."/>
            <person name="Tesfaye S."/>
            <person name="Thomson T."/>
            <person name="Thoulutsang Y."/>
            <person name="Thoulutsang D."/>
            <person name="Topham K."/>
            <person name="Topping I."/>
            <person name="Tsamla T."/>
            <person name="Vassiliev H."/>
            <person name="Vo A."/>
            <person name="Wangchuk T."/>
            <person name="Wangdi T."/>
            <person name="Weiand M."/>
            <person name="Wilkinson J."/>
            <person name="Wilson A."/>
            <person name="Yadav S."/>
            <person name="Young G."/>
            <person name="Yu Q."/>
            <person name="Zembek L."/>
            <person name="Zhong D."/>
            <person name="Zimmer A."/>
            <person name="Zwirko Z."/>
            <person name="Jaffe D.B."/>
            <person name="Alvarez P."/>
            <person name="Brockman W."/>
            <person name="Butler J."/>
            <person name="Chin C."/>
            <person name="Gnerre S."/>
            <person name="MacCallum I."/>
            <person name="Graves J.A."/>
            <person name="Ponting C.P."/>
            <person name="Breen M."/>
            <person name="Samollow P.B."/>
            <person name="Lander E.S."/>
            <person name="Lindblad-Toh K."/>
        </authorList>
    </citation>
    <scope>NUCLEOTIDE SEQUENCE [LARGE SCALE GENOMIC DNA]</scope>
</reference>
<dbReference type="HOGENOM" id="CLU_093194_0_0_1"/>
<comment type="similarity">
    <text evidence="3">Belongs to the nuclear hormone receptor family. NR0 subfamily.</text>
</comment>
<evidence type="ECO:0000256" key="2">
    <source>
        <dbReference type="ARBA" id="ARBA00004496"/>
    </source>
</evidence>
<evidence type="ECO:0000259" key="10">
    <source>
        <dbReference type="PROSITE" id="PS51843"/>
    </source>
</evidence>
<dbReference type="PANTHER" id="PTHR24081">
    <property type="entry name" value="NUCLEAR RECEPTOR SUBFAMILY 0 GROUP B"/>
    <property type="match status" value="1"/>
</dbReference>
<dbReference type="GeneID" id="100016687"/>
<dbReference type="FunCoup" id="F7BH57">
    <property type="interactions" value="1019"/>
</dbReference>
<evidence type="ECO:0000256" key="4">
    <source>
        <dbReference type="ARBA" id="ARBA00022490"/>
    </source>
</evidence>
<dbReference type="SMART" id="SM00430">
    <property type="entry name" value="HOLI"/>
    <property type="match status" value="1"/>
</dbReference>
<evidence type="ECO:0000256" key="3">
    <source>
        <dbReference type="ARBA" id="ARBA00006647"/>
    </source>
</evidence>
<dbReference type="InterPro" id="IPR001723">
    <property type="entry name" value="Nuclear_hrmn_rcpt"/>
</dbReference>
<dbReference type="KEGG" id="mdo:100016687"/>
<keyword evidence="5" id="KW-0678">Repressor</keyword>
<dbReference type="SUPFAM" id="SSF48508">
    <property type="entry name" value="Nuclear receptor ligand-binding domain"/>
    <property type="match status" value="1"/>
</dbReference>
<dbReference type="eggNOG" id="KOG3575">
    <property type="taxonomic scope" value="Eukaryota"/>
</dbReference>
<dbReference type="AlphaFoldDB" id="F7BH57"/>
<dbReference type="GO" id="GO:0016922">
    <property type="term" value="F:nuclear receptor binding"/>
    <property type="evidence" value="ECO:0000318"/>
    <property type="project" value="GO_Central"/>
</dbReference>
<comment type="subcellular location">
    <subcellularLocation>
        <location evidence="2">Cytoplasm</location>
    </subcellularLocation>
    <subcellularLocation>
        <location evidence="1">Nucleus</location>
    </subcellularLocation>
</comment>
<protein>
    <submittedName>
        <fullName evidence="11">Nuclear receptor subfamily 0 group B member 2</fullName>
    </submittedName>
</protein>
<dbReference type="Proteomes" id="UP000002280">
    <property type="component" value="Chromosome 4"/>
</dbReference>
<keyword evidence="4" id="KW-0963">Cytoplasm</keyword>
<dbReference type="GO" id="GO:0032922">
    <property type="term" value="P:circadian regulation of gene expression"/>
    <property type="evidence" value="ECO:0000318"/>
    <property type="project" value="GO_Central"/>
</dbReference>
<name>F7BH57_MONDO</name>
<keyword evidence="9" id="KW-0539">Nucleus</keyword>
<reference evidence="11" key="2">
    <citation type="submission" date="2025-08" db="UniProtKB">
        <authorList>
            <consortium name="Ensembl"/>
        </authorList>
    </citation>
    <scope>IDENTIFICATION</scope>
</reference>
<keyword evidence="12" id="KW-1185">Reference proteome</keyword>
<dbReference type="InterPro" id="IPR035500">
    <property type="entry name" value="NHR-like_dom_sf"/>
</dbReference>
<reference evidence="11" key="3">
    <citation type="submission" date="2025-09" db="UniProtKB">
        <authorList>
            <consortium name="Ensembl"/>
        </authorList>
    </citation>
    <scope>IDENTIFICATION</scope>
</reference>
<keyword evidence="6" id="KW-0805">Transcription regulation</keyword>
<keyword evidence="8" id="KW-0675">Receptor</keyword>
<feature type="domain" description="NR LBD" evidence="10">
    <location>
        <begin position="60"/>
        <end position="293"/>
    </location>
</feature>
<dbReference type="GO" id="GO:0003714">
    <property type="term" value="F:transcription corepressor activity"/>
    <property type="evidence" value="ECO:0000318"/>
    <property type="project" value="GO_Central"/>
</dbReference>
<sequence>MVRQAGRVAARAWREGGNRLGLATAGGSRLSFSPSFSAPAMSVGGPAAGSRACQCQGGESQHAILYSLLSRSRGPSPPAHCLCARSRTVCLRAPQHTCLAAAGVLAKTVAFLRNLPSFGLLPPGDQRLLLANCWAPLFLLGLAQDAVTFEVTEMPAPSMLKKILLEERSPEPQRPQPTLAGVHRLQCCLHTFWSMDLSPKEYAYLKGAILFNPDTPGLQTVSYIKGLHQEAEQALQEALALHHPVDRGCFARILLVTSTLKSIPPALLSSLFFHPMFGDADITSFIVDKLFLT</sequence>
<dbReference type="GeneTree" id="ENSGT00390000015719"/>
<dbReference type="GO" id="GO:0005737">
    <property type="term" value="C:cytoplasm"/>
    <property type="evidence" value="ECO:0000318"/>
    <property type="project" value="GO_Central"/>
</dbReference>
<evidence type="ECO:0000256" key="6">
    <source>
        <dbReference type="ARBA" id="ARBA00023015"/>
    </source>
</evidence>
<gene>
    <name evidence="11" type="primary">NR0B2</name>
</gene>